<feature type="region of interest" description="Disordered" evidence="1">
    <location>
        <begin position="1059"/>
        <end position="1137"/>
    </location>
</feature>
<feature type="signal peptide" evidence="2">
    <location>
        <begin position="1"/>
        <end position="28"/>
    </location>
</feature>
<sequence>MTLANAFSMMAFPTSVLLMAHMLQPAVPSSVYYAFDELREAPRQIFNGLPTANRILSRVERIMDGVDALANEFSSGTLFWTFPILEREIRRREGYRGPETCTPIWNASNYFVLYQCPLPGQTKVRKPKLEFPPLPLGLPPAPPRLTDPHPLSYVVPYWECPDELVGSPVRPWLPQPKKTCEYPRPPPKPKAQPVLEPKRECQLFSRTCCSGNGAPYPSWHIALDFLLMFMAVYLFCPEVVCETIKETLHKHCPRSAERWFYYLFPSERKKRKRWPLSYLRPGAPRIPPAQPVPRYTRPPSLYKPMPVPMMTEPEKDPLCVIRDAQLVAVPWIVHVSLVVGVPCFNPEGMVFDLLCRLACWMVGEVYTRVFPGPEPTIVIPPVKPTVEAPVTPPGPSTRCVPALICIPGTPYVRRPRKTVRDRYRVKSELEEKVERNDTPPSKNLKDTTAVSDSLVVPEAVDLKTPVQLPAKPSSTTDSQPNVLEKSGFVVNDEVSAVSDSPVVDEEAIERTLVQPLTSQPNSAPVVIVETSVQSVEPADSDADKYSISVLPIPAELAEDWVDVANECVCIDAPPDATADTAEDHGTRVDVAEESLDVGTVCATLPSSMPGSFPTGDLEATLELRTVAESVVELAPAKIQVDVEEQRVTGEDSIGPMTPVVVLSPPFTDSHTPSGSPPDMYPIAIGGLAWGVGPGSSCSTSGTTAFEDSNVTTENSIGPVTPAVVFSPPFTDSHTPSGSPPDTVPIAIGGHTWDVSPGSSCSTGTSGMTSFSASNLMMDLAGLVEGIASKIVNLADLVDELNADDSVLDAPVFCEEEGIVVSVLDSSALCEEEGIVVGDLAQWQEDSVESAPEDSDDSPREDSDEPKKDSEVLNDCNALDEVHLADAARLVAFFNAELDAHRSARAASTIFWNCERAQLCDSVVESKSEPSQSDSEPQDQEGEECELHDEQQFDHAAPPSQLVPFTRSTFLKAFLRARKRARDRARLRSELVLLMVYGGGFEPDLVNHPRPTVDKGPIELPHPHGLFKRSRGSKQTRIRRAKERDAARRWVSGMRAWVDEVEEEDWEEEDEEDDEDDEEYEGGDDGESGEEEGDEEEQKGLDEKRGTLVQPEEEAGVKEDDVEAVEEAHQEQSPVIDERVESVDEAVVDQVDEPGFTVVMSRTAAANQPPVEATSPSPARTEAPPSNQLRIEEPAPLNRARVEGATPNWGRIATAALDQVRGDRDAPRRTRVEEATSLNWAQAVSEEPAPSAARVEPRTRNRKKGRDEPARRNQVRLDTLRSNPAWVDASAPAPNWSQVEAEPVGGARGTGRRGGRTGQRQRKGPVRP</sequence>
<feature type="compositionally biased region" description="Basic and acidic residues" evidence="1">
    <location>
        <begin position="1219"/>
        <end position="1233"/>
    </location>
</feature>
<accession>A8NSK7</accession>
<feature type="compositionally biased region" description="Polar residues" evidence="1">
    <location>
        <begin position="1173"/>
        <end position="1188"/>
    </location>
</feature>
<feature type="compositionally biased region" description="Basic residues" evidence="1">
    <location>
        <begin position="1309"/>
        <end position="1327"/>
    </location>
</feature>
<feature type="compositionally biased region" description="Basic and acidic residues" evidence="1">
    <location>
        <begin position="1254"/>
        <end position="1270"/>
    </location>
</feature>
<feature type="compositionally biased region" description="Acidic residues" evidence="1">
    <location>
        <begin position="1059"/>
        <end position="1096"/>
    </location>
</feature>
<dbReference type="KEGG" id="cci:CC1G_05026"/>
<feature type="region of interest" description="Disordered" evidence="1">
    <location>
        <begin position="840"/>
        <end position="871"/>
    </location>
</feature>
<evidence type="ECO:0000313" key="4">
    <source>
        <dbReference type="Proteomes" id="UP000001861"/>
    </source>
</evidence>
<dbReference type="RefSeq" id="XP_001836033.2">
    <property type="nucleotide sequence ID" value="XM_001835981.2"/>
</dbReference>
<feature type="compositionally biased region" description="Acidic residues" evidence="1">
    <location>
        <begin position="845"/>
        <end position="855"/>
    </location>
</feature>
<evidence type="ECO:0000313" key="3">
    <source>
        <dbReference type="EMBL" id="EAU85809.2"/>
    </source>
</evidence>
<feature type="region of interest" description="Disordered" evidence="1">
    <location>
        <begin position="922"/>
        <end position="950"/>
    </location>
</feature>
<organism evidence="3 4">
    <name type="scientific">Coprinopsis cinerea (strain Okayama-7 / 130 / ATCC MYA-4618 / FGSC 9003)</name>
    <name type="common">Inky cap fungus</name>
    <name type="synonym">Hormographiella aspergillata</name>
    <dbReference type="NCBI Taxonomy" id="240176"/>
    <lineage>
        <taxon>Eukaryota</taxon>
        <taxon>Fungi</taxon>
        <taxon>Dikarya</taxon>
        <taxon>Basidiomycota</taxon>
        <taxon>Agaricomycotina</taxon>
        <taxon>Agaricomycetes</taxon>
        <taxon>Agaricomycetidae</taxon>
        <taxon>Agaricales</taxon>
        <taxon>Agaricineae</taxon>
        <taxon>Psathyrellaceae</taxon>
        <taxon>Coprinopsis</taxon>
    </lineage>
</organism>
<feature type="compositionally biased region" description="Basic and acidic residues" evidence="1">
    <location>
        <begin position="1125"/>
        <end position="1137"/>
    </location>
</feature>
<dbReference type="InParanoid" id="A8NSK7"/>
<feature type="region of interest" description="Disordered" evidence="1">
    <location>
        <begin position="1013"/>
        <end position="1042"/>
    </location>
</feature>
<dbReference type="Proteomes" id="UP000001861">
    <property type="component" value="Unassembled WGS sequence"/>
</dbReference>
<keyword evidence="4" id="KW-1185">Reference proteome</keyword>
<evidence type="ECO:0000256" key="1">
    <source>
        <dbReference type="SAM" id="MobiDB-lite"/>
    </source>
</evidence>
<feature type="chain" id="PRO_5002724800" evidence="2">
    <location>
        <begin position="29"/>
        <end position="1327"/>
    </location>
</feature>
<dbReference type="VEuPathDB" id="FungiDB:CC1G_05026"/>
<evidence type="ECO:0000256" key="2">
    <source>
        <dbReference type="SAM" id="SignalP"/>
    </source>
</evidence>
<feature type="compositionally biased region" description="Polar residues" evidence="1">
    <location>
        <begin position="438"/>
        <end position="449"/>
    </location>
</feature>
<protein>
    <submittedName>
        <fullName evidence="3">Uncharacterized protein</fullName>
    </submittedName>
</protein>
<keyword evidence="2" id="KW-0732">Signal</keyword>
<dbReference type="GeneID" id="6012573"/>
<feature type="region of interest" description="Disordered" evidence="1">
    <location>
        <begin position="1160"/>
        <end position="1327"/>
    </location>
</feature>
<feature type="compositionally biased region" description="Basic residues" evidence="1">
    <location>
        <begin position="1024"/>
        <end position="1040"/>
    </location>
</feature>
<feature type="compositionally biased region" description="Acidic residues" evidence="1">
    <location>
        <begin position="935"/>
        <end position="946"/>
    </location>
</feature>
<feature type="region of interest" description="Disordered" evidence="1">
    <location>
        <begin position="429"/>
        <end position="449"/>
    </location>
</feature>
<gene>
    <name evidence="3" type="ORF">CC1G_05026</name>
</gene>
<dbReference type="EMBL" id="AACS02000008">
    <property type="protein sequence ID" value="EAU85809.2"/>
    <property type="molecule type" value="Genomic_DNA"/>
</dbReference>
<dbReference type="HOGENOM" id="CLU_259358_0_0_1"/>
<feature type="compositionally biased region" description="Basic and acidic residues" evidence="1">
    <location>
        <begin position="856"/>
        <end position="870"/>
    </location>
</feature>
<reference evidence="3 4" key="1">
    <citation type="journal article" date="2010" name="Proc. Natl. Acad. Sci. U.S.A.">
        <title>Insights into evolution of multicellular fungi from the assembled chromosomes of the mushroom Coprinopsis cinerea (Coprinus cinereus).</title>
        <authorList>
            <person name="Stajich J.E."/>
            <person name="Wilke S.K."/>
            <person name="Ahren D."/>
            <person name="Au C.H."/>
            <person name="Birren B.W."/>
            <person name="Borodovsky M."/>
            <person name="Burns C."/>
            <person name="Canback B."/>
            <person name="Casselton L.A."/>
            <person name="Cheng C.K."/>
            <person name="Deng J."/>
            <person name="Dietrich F.S."/>
            <person name="Fargo D.C."/>
            <person name="Farman M.L."/>
            <person name="Gathman A.C."/>
            <person name="Goldberg J."/>
            <person name="Guigo R."/>
            <person name="Hoegger P.J."/>
            <person name="Hooker J.B."/>
            <person name="Huggins A."/>
            <person name="James T.Y."/>
            <person name="Kamada T."/>
            <person name="Kilaru S."/>
            <person name="Kodira C."/>
            <person name="Kues U."/>
            <person name="Kupfer D."/>
            <person name="Kwan H.S."/>
            <person name="Lomsadze A."/>
            <person name="Li W."/>
            <person name="Lilly W.W."/>
            <person name="Ma L.J."/>
            <person name="Mackey A.J."/>
            <person name="Manning G."/>
            <person name="Martin F."/>
            <person name="Muraguchi H."/>
            <person name="Natvig D.O."/>
            <person name="Palmerini H."/>
            <person name="Ramesh M.A."/>
            <person name="Rehmeyer C.J."/>
            <person name="Roe B.A."/>
            <person name="Shenoy N."/>
            <person name="Stanke M."/>
            <person name="Ter-Hovhannisyan V."/>
            <person name="Tunlid A."/>
            <person name="Velagapudi R."/>
            <person name="Vision T.J."/>
            <person name="Zeng Q."/>
            <person name="Zolan M.E."/>
            <person name="Pukkila P.J."/>
        </authorList>
    </citation>
    <scope>NUCLEOTIDE SEQUENCE [LARGE SCALE GENOMIC DNA]</scope>
    <source>
        <strain evidence="4">Okayama-7 / 130 / ATCC MYA-4618 / FGSC 9003</strain>
    </source>
</reference>
<proteinExistence type="predicted"/>
<name>A8NSK7_COPC7</name>
<comment type="caution">
    <text evidence="3">The sequence shown here is derived from an EMBL/GenBank/DDBJ whole genome shotgun (WGS) entry which is preliminary data.</text>
</comment>